<evidence type="ECO:0000313" key="4">
    <source>
        <dbReference type="Proteomes" id="UP000654573"/>
    </source>
</evidence>
<keyword evidence="4" id="KW-1185">Reference proteome</keyword>
<reference evidence="3 4" key="1">
    <citation type="submission" date="2020-08" db="EMBL/GenBank/DDBJ databases">
        <title>Genome public.</title>
        <authorList>
            <person name="Liu C."/>
            <person name="Sun Q."/>
        </authorList>
    </citation>
    <scope>NUCLEOTIDE SEQUENCE [LARGE SCALE GENOMIC DNA]</scope>
    <source>
        <strain evidence="3 4">NSJ-34</strain>
    </source>
</reference>
<evidence type="ECO:0000256" key="1">
    <source>
        <dbReference type="SAM" id="Coils"/>
    </source>
</evidence>
<evidence type="ECO:0000256" key="2">
    <source>
        <dbReference type="SAM" id="MobiDB-lite"/>
    </source>
</evidence>
<feature type="region of interest" description="Disordered" evidence="2">
    <location>
        <begin position="223"/>
        <end position="260"/>
    </location>
</feature>
<proteinExistence type="predicted"/>
<dbReference type="InterPro" id="IPR046656">
    <property type="entry name" value="DUF6674"/>
</dbReference>
<dbReference type="RefSeq" id="WP_103731931.1">
    <property type="nucleotide sequence ID" value="NZ_JACOOU010000001.1"/>
</dbReference>
<dbReference type="EMBL" id="JACOOU010000001">
    <property type="protein sequence ID" value="MBC5671101.1"/>
    <property type="molecule type" value="Genomic_DNA"/>
</dbReference>
<dbReference type="Proteomes" id="UP000654573">
    <property type="component" value="Unassembled WGS sequence"/>
</dbReference>
<sequence>MDTMLQVPIGENGHLKEFFEMCRQGGLSKEGQEIEQLLLVLENMEKQYEAVTRELQEVKGELSKVKNGSVKGKALSLIRQTESYVEEGKEQAVAIKGRILASIERAVEHAKDTGTLLIAQAIDLTRIPIALKRLQIRLERSVEGTRQAGERLQLIKKEFTFARTHLKNIGRAVRHEELLQPITSEDKGRMTGAERTLKGIEEKFSAMEKKTGQALDKLCTFKEHLGRPEGGRDSVKGTLREIKREKETPDKRETKEMTRE</sequence>
<protein>
    <recommendedName>
        <fullName evidence="5">PspA/IM30 family protein</fullName>
    </recommendedName>
</protein>
<organism evidence="3 4">
    <name type="scientific">Blautia celeris</name>
    <dbReference type="NCBI Taxonomy" id="2763026"/>
    <lineage>
        <taxon>Bacteria</taxon>
        <taxon>Bacillati</taxon>
        <taxon>Bacillota</taxon>
        <taxon>Clostridia</taxon>
        <taxon>Lachnospirales</taxon>
        <taxon>Lachnospiraceae</taxon>
        <taxon>Blautia</taxon>
    </lineage>
</organism>
<evidence type="ECO:0000313" key="3">
    <source>
        <dbReference type="EMBL" id="MBC5671101.1"/>
    </source>
</evidence>
<evidence type="ECO:0008006" key="5">
    <source>
        <dbReference type="Google" id="ProtNLM"/>
    </source>
</evidence>
<keyword evidence="1" id="KW-0175">Coiled coil</keyword>
<gene>
    <name evidence="3" type="ORF">H8S76_02495</name>
</gene>
<name>A0ABR7F9I9_9FIRM</name>
<feature type="coiled-coil region" evidence="1">
    <location>
        <begin position="27"/>
        <end position="68"/>
    </location>
</feature>
<accession>A0ABR7F9I9</accession>
<comment type="caution">
    <text evidence="3">The sequence shown here is derived from an EMBL/GenBank/DDBJ whole genome shotgun (WGS) entry which is preliminary data.</text>
</comment>
<dbReference type="Pfam" id="PF20379">
    <property type="entry name" value="DUF6674"/>
    <property type="match status" value="1"/>
</dbReference>